<keyword evidence="3" id="KW-1185">Reference proteome</keyword>
<proteinExistence type="predicted"/>
<sequence>MEIRSLRADDPEPMAAAFAAVGWLGKNVAQYRRYLVEQETGSRAVFVAGVRGGFAGYLTVVWHSAYAPFGVAEIPEIVDLNVLPSFRRRGIGWALMDAAERLIGARSDTAGIGVGLTADYTAAHLMYLRRGYLPDGRGLAYRGVPCRHGASVRVGDDLALMMTRPLR</sequence>
<dbReference type="Pfam" id="PF13508">
    <property type="entry name" value="Acetyltransf_7"/>
    <property type="match status" value="1"/>
</dbReference>
<dbReference type="InterPro" id="IPR016181">
    <property type="entry name" value="Acyl_CoA_acyltransferase"/>
</dbReference>
<evidence type="ECO:0000313" key="2">
    <source>
        <dbReference type="EMBL" id="GIF02017.1"/>
    </source>
</evidence>
<evidence type="ECO:0000259" key="1">
    <source>
        <dbReference type="PROSITE" id="PS51186"/>
    </source>
</evidence>
<dbReference type="EMBL" id="BOMV01000117">
    <property type="protein sequence ID" value="GIF02017.1"/>
    <property type="molecule type" value="Genomic_DNA"/>
</dbReference>
<accession>A0A919K6T4</accession>
<dbReference type="AlphaFoldDB" id="A0A919K6T4"/>
<gene>
    <name evidence="2" type="ORF">Ari01nite_94810</name>
</gene>
<evidence type="ECO:0000313" key="3">
    <source>
        <dbReference type="Proteomes" id="UP000636960"/>
    </source>
</evidence>
<dbReference type="GO" id="GO:0016747">
    <property type="term" value="F:acyltransferase activity, transferring groups other than amino-acyl groups"/>
    <property type="evidence" value="ECO:0007669"/>
    <property type="project" value="InterPro"/>
</dbReference>
<comment type="caution">
    <text evidence="2">The sequence shown here is derived from an EMBL/GenBank/DDBJ whole genome shotgun (WGS) entry which is preliminary data.</text>
</comment>
<protein>
    <submittedName>
        <fullName evidence="2">N-acetyltransferase</fullName>
    </submittedName>
</protein>
<organism evidence="2 3">
    <name type="scientific">Paractinoplanes rishiriensis</name>
    <dbReference type="NCBI Taxonomy" id="1050105"/>
    <lineage>
        <taxon>Bacteria</taxon>
        <taxon>Bacillati</taxon>
        <taxon>Actinomycetota</taxon>
        <taxon>Actinomycetes</taxon>
        <taxon>Micromonosporales</taxon>
        <taxon>Micromonosporaceae</taxon>
        <taxon>Paractinoplanes</taxon>
    </lineage>
</organism>
<feature type="domain" description="N-acetyltransferase" evidence="1">
    <location>
        <begin position="1"/>
        <end position="167"/>
    </location>
</feature>
<reference evidence="2" key="1">
    <citation type="submission" date="2021-01" db="EMBL/GenBank/DDBJ databases">
        <title>Whole genome shotgun sequence of Actinoplanes rishiriensis NBRC 108556.</title>
        <authorList>
            <person name="Komaki H."/>
            <person name="Tamura T."/>
        </authorList>
    </citation>
    <scope>NUCLEOTIDE SEQUENCE</scope>
    <source>
        <strain evidence="2">NBRC 108556</strain>
    </source>
</reference>
<dbReference type="CDD" id="cd04301">
    <property type="entry name" value="NAT_SF"/>
    <property type="match status" value="1"/>
</dbReference>
<dbReference type="SUPFAM" id="SSF55729">
    <property type="entry name" value="Acyl-CoA N-acyltransferases (Nat)"/>
    <property type="match status" value="1"/>
</dbReference>
<dbReference type="Proteomes" id="UP000636960">
    <property type="component" value="Unassembled WGS sequence"/>
</dbReference>
<name>A0A919K6T4_9ACTN</name>
<dbReference type="InterPro" id="IPR000182">
    <property type="entry name" value="GNAT_dom"/>
</dbReference>
<dbReference type="Gene3D" id="3.40.630.30">
    <property type="match status" value="1"/>
</dbReference>
<dbReference type="PROSITE" id="PS51186">
    <property type="entry name" value="GNAT"/>
    <property type="match status" value="1"/>
</dbReference>